<dbReference type="STRING" id="486041.B0DTI7"/>
<evidence type="ECO:0000256" key="1">
    <source>
        <dbReference type="SAM" id="MobiDB-lite"/>
    </source>
</evidence>
<dbReference type="PANTHER" id="PTHR40465">
    <property type="entry name" value="CHROMOSOME 1, WHOLE GENOME SHOTGUN SEQUENCE"/>
    <property type="match status" value="1"/>
</dbReference>
<feature type="transmembrane region" description="Helical" evidence="2">
    <location>
        <begin position="181"/>
        <end position="208"/>
    </location>
</feature>
<feature type="transmembrane region" description="Helical" evidence="2">
    <location>
        <begin position="6"/>
        <end position="23"/>
    </location>
</feature>
<dbReference type="GeneID" id="6082870"/>
<reference evidence="4 5" key="1">
    <citation type="journal article" date="2008" name="Nature">
        <title>The genome of Laccaria bicolor provides insights into mycorrhizal symbiosis.</title>
        <authorList>
            <person name="Martin F."/>
            <person name="Aerts A."/>
            <person name="Ahren D."/>
            <person name="Brun A."/>
            <person name="Danchin E.G.J."/>
            <person name="Duchaussoy F."/>
            <person name="Gibon J."/>
            <person name="Kohler A."/>
            <person name="Lindquist E."/>
            <person name="Pereda V."/>
            <person name="Salamov A."/>
            <person name="Shapiro H.J."/>
            <person name="Wuyts J."/>
            <person name="Blaudez D."/>
            <person name="Buee M."/>
            <person name="Brokstein P."/>
            <person name="Canbaeck B."/>
            <person name="Cohen D."/>
            <person name="Courty P.E."/>
            <person name="Coutinho P.M."/>
            <person name="Delaruelle C."/>
            <person name="Detter J.C."/>
            <person name="Deveau A."/>
            <person name="DiFazio S."/>
            <person name="Duplessis S."/>
            <person name="Fraissinet-Tachet L."/>
            <person name="Lucic E."/>
            <person name="Frey-Klett P."/>
            <person name="Fourrey C."/>
            <person name="Feussner I."/>
            <person name="Gay G."/>
            <person name="Grimwood J."/>
            <person name="Hoegger P.J."/>
            <person name="Jain P."/>
            <person name="Kilaru S."/>
            <person name="Labbe J."/>
            <person name="Lin Y.C."/>
            <person name="Legue V."/>
            <person name="Le Tacon F."/>
            <person name="Marmeisse R."/>
            <person name="Melayah D."/>
            <person name="Montanini B."/>
            <person name="Muratet M."/>
            <person name="Nehls U."/>
            <person name="Niculita-Hirzel H."/>
            <person name="Oudot-Le Secq M.P."/>
            <person name="Peter M."/>
            <person name="Quesneville H."/>
            <person name="Rajashekar B."/>
            <person name="Reich M."/>
            <person name="Rouhier N."/>
            <person name="Schmutz J."/>
            <person name="Yin T."/>
            <person name="Chalot M."/>
            <person name="Henrissat B."/>
            <person name="Kuees U."/>
            <person name="Lucas S."/>
            <person name="Van de Peer Y."/>
            <person name="Podila G.K."/>
            <person name="Polle A."/>
            <person name="Pukkila P.J."/>
            <person name="Richardson P.M."/>
            <person name="Rouze P."/>
            <person name="Sanders I.R."/>
            <person name="Stajich J.E."/>
            <person name="Tunlid A."/>
            <person name="Tuskan G."/>
            <person name="Grigoriev I.V."/>
        </authorList>
    </citation>
    <scope>NUCLEOTIDE SEQUENCE [LARGE SCALE GENOMIC DNA]</scope>
    <source>
        <strain evidence="5">S238N-H82 / ATCC MYA-4686</strain>
    </source>
</reference>
<dbReference type="PANTHER" id="PTHR40465:SF1">
    <property type="entry name" value="DUF6534 DOMAIN-CONTAINING PROTEIN"/>
    <property type="match status" value="1"/>
</dbReference>
<dbReference type="EMBL" id="DS547133">
    <property type="protein sequence ID" value="EDR02119.1"/>
    <property type="molecule type" value="Genomic_DNA"/>
</dbReference>
<sequence>MLVSAFLSWGLLGVLALQTYTYYIAFPNDRFLAKLLVYGIFLCEAVQTLIISHDTFQVFVVNFGDLHSMDSMHTNWFSIPIAGGITGCIGQLFFAYRINMISETRTVPVFIIILSAASGVSALIAGAQFYSAGSFSALRSNTLTSVGIWNGTGAMCDIIIALSMPYYILKKGTGLPATHAIIIKIMSLLIETGVVTAVIAMVHLVLYFAFTDAFLVPGVTISKVYANTMLMILNNRLRIIGGRIEERQESMDDKTDVSFRNPTTGSGGRTQIHVSRDRLTFRLNDISIRTDVERRVDFDLPVSANSAKEKGDSSSESEHDLVQIPPLGMIAHVV</sequence>
<organism evidence="5">
    <name type="scientific">Laccaria bicolor (strain S238N-H82 / ATCC MYA-4686)</name>
    <name type="common">Bicoloured deceiver</name>
    <name type="synonym">Laccaria laccata var. bicolor</name>
    <dbReference type="NCBI Taxonomy" id="486041"/>
    <lineage>
        <taxon>Eukaryota</taxon>
        <taxon>Fungi</taxon>
        <taxon>Dikarya</taxon>
        <taxon>Basidiomycota</taxon>
        <taxon>Agaricomycotina</taxon>
        <taxon>Agaricomycetes</taxon>
        <taxon>Agaricomycetidae</taxon>
        <taxon>Agaricales</taxon>
        <taxon>Agaricineae</taxon>
        <taxon>Hydnangiaceae</taxon>
        <taxon>Laccaria</taxon>
    </lineage>
</organism>
<protein>
    <submittedName>
        <fullName evidence="4">Predicted protein</fullName>
    </submittedName>
</protein>
<feature type="transmembrane region" description="Helical" evidence="2">
    <location>
        <begin position="214"/>
        <end position="233"/>
    </location>
</feature>
<accession>B0DTI7</accession>
<dbReference type="InParanoid" id="B0DTI7"/>
<dbReference type="AlphaFoldDB" id="B0DTI7"/>
<feature type="transmembrane region" description="Helical" evidence="2">
    <location>
        <begin position="147"/>
        <end position="169"/>
    </location>
</feature>
<keyword evidence="5" id="KW-1185">Reference proteome</keyword>
<evidence type="ECO:0000313" key="4">
    <source>
        <dbReference type="EMBL" id="EDR02119.1"/>
    </source>
</evidence>
<evidence type="ECO:0000259" key="3">
    <source>
        <dbReference type="Pfam" id="PF20152"/>
    </source>
</evidence>
<keyword evidence="2" id="KW-1133">Transmembrane helix</keyword>
<dbReference type="Proteomes" id="UP000001194">
    <property type="component" value="Unassembled WGS sequence"/>
</dbReference>
<evidence type="ECO:0000313" key="5">
    <source>
        <dbReference type="Proteomes" id="UP000001194"/>
    </source>
</evidence>
<feature type="domain" description="DUF6534" evidence="3">
    <location>
        <begin position="154"/>
        <end position="236"/>
    </location>
</feature>
<feature type="transmembrane region" description="Helical" evidence="2">
    <location>
        <begin position="76"/>
        <end position="95"/>
    </location>
</feature>
<proteinExistence type="predicted"/>
<keyword evidence="2" id="KW-0812">Transmembrane</keyword>
<dbReference type="OrthoDB" id="2536347at2759"/>
<gene>
    <name evidence="4" type="ORF">LACBIDRAFT_310040</name>
</gene>
<name>B0DTI7_LACBS</name>
<feature type="region of interest" description="Disordered" evidence="1">
    <location>
        <begin position="251"/>
        <end position="270"/>
    </location>
</feature>
<dbReference type="HOGENOM" id="CLU_046025_2_1_1"/>
<dbReference type="InterPro" id="IPR045339">
    <property type="entry name" value="DUF6534"/>
</dbReference>
<feature type="transmembrane region" description="Helical" evidence="2">
    <location>
        <begin position="107"/>
        <end position="127"/>
    </location>
</feature>
<dbReference type="Pfam" id="PF20152">
    <property type="entry name" value="DUF6534"/>
    <property type="match status" value="1"/>
</dbReference>
<dbReference type="KEGG" id="lbc:LACBIDRAFT_310040"/>
<evidence type="ECO:0000256" key="2">
    <source>
        <dbReference type="SAM" id="Phobius"/>
    </source>
</evidence>
<feature type="transmembrane region" description="Helical" evidence="2">
    <location>
        <begin position="35"/>
        <end position="56"/>
    </location>
</feature>
<dbReference type="RefSeq" id="XP_001887276.1">
    <property type="nucleotide sequence ID" value="XM_001887241.1"/>
</dbReference>
<keyword evidence="2" id="KW-0472">Membrane</keyword>